<dbReference type="AlphaFoldDB" id="A0A0N4TET6"/>
<dbReference type="GO" id="GO:0032934">
    <property type="term" value="F:sterol binding"/>
    <property type="evidence" value="ECO:0007669"/>
    <property type="project" value="TreeGrafter"/>
</dbReference>
<dbReference type="WBParaSite" id="BPAG_0000672401-mRNA-1">
    <property type="protein sequence ID" value="BPAG_0000672401-mRNA-1"/>
    <property type="gene ID" value="BPAG_0000672401"/>
</dbReference>
<evidence type="ECO:0000313" key="3">
    <source>
        <dbReference type="WBParaSite" id="BPAG_0000672401-mRNA-1"/>
    </source>
</evidence>
<dbReference type="InterPro" id="IPR037239">
    <property type="entry name" value="OSBP_sf"/>
</dbReference>
<dbReference type="InterPro" id="IPR000648">
    <property type="entry name" value="Oxysterol-bd"/>
</dbReference>
<keyword evidence="2" id="KW-1185">Reference proteome</keyword>
<reference evidence="3" key="1">
    <citation type="submission" date="2017-02" db="UniProtKB">
        <authorList>
            <consortium name="WormBaseParasite"/>
        </authorList>
    </citation>
    <scope>IDENTIFICATION</scope>
</reference>
<dbReference type="PANTHER" id="PTHR10972">
    <property type="entry name" value="OXYSTEROL-BINDING PROTEIN-RELATED"/>
    <property type="match status" value="1"/>
</dbReference>
<dbReference type="STRING" id="6280.A0A0N4TET6"/>
<gene>
    <name evidence="1" type="ORF">BPAG_LOCUS6688</name>
</gene>
<accession>A0A0N4TET6</accession>
<name>A0A0N4TET6_BRUPA</name>
<proteinExistence type="predicted"/>
<organism evidence="3">
    <name type="scientific">Brugia pahangi</name>
    <name type="common">Filarial nematode worm</name>
    <dbReference type="NCBI Taxonomy" id="6280"/>
    <lineage>
        <taxon>Eukaryota</taxon>
        <taxon>Metazoa</taxon>
        <taxon>Ecdysozoa</taxon>
        <taxon>Nematoda</taxon>
        <taxon>Chromadorea</taxon>
        <taxon>Rhabditida</taxon>
        <taxon>Spirurina</taxon>
        <taxon>Spiruromorpha</taxon>
        <taxon>Filarioidea</taxon>
        <taxon>Onchocercidae</taxon>
        <taxon>Brugia</taxon>
    </lineage>
</organism>
<evidence type="ECO:0000313" key="2">
    <source>
        <dbReference type="Proteomes" id="UP000278627"/>
    </source>
</evidence>
<dbReference type="EMBL" id="UZAD01006438">
    <property type="protein sequence ID" value="VDN87874.1"/>
    <property type="molecule type" value="Genomic_DNA"/>
</dbReference>
<dbReference type="GO" id="GO:0097038">
    <property type="term" value="C:perinuclear endoplasmic reticulum"/>
    <property type="evidence" value="ECO:0007669"/>
    <property type="project" value="TreeGrafter"/>
</dbReference>
<sequence>MDGIMNMRCSNGYTSTIIFRKDRQTEIYGTIMDNHGVTVVKLFGYYDRFLQKVNQKDYLFEAIPLPKNANQFYGFSQFACGLNEFLSNDEKLSAPPTDSRFRPDLKALENADTSRAIEAKANLEKVLSFLFPFFLFFFFHF</sequence>
<dbReference type="Proteomes" id="UP000278627">
    <property type="component" value="Unassembled WGS sequence"/>
</dbReference>
<dbReference type="SUPFAM" id="SSF144000">
    <property type="entry name" value="Oxysterol-binding protein-like"/>
    <property type="match status" value="1"/>
</dbReference>
<dbReference type="Pfam" id="PF01237">
    <property type="entry name" value="Oxysterol_BP"/>
    <property type="match status" value="1"/>
</dbReference>
<dbReference type="GO" id="GO:0005829">
    <property type="term" value="C:cytosol"/>
    <property type="evidence" value="ECO:0007669"/>
    <property type="project" value="TreeGrafter"/>
</dbReference>
<dbReference type="PANTHER" id="PTHR10972:SF203">
    <property type="entry name" value="OXYSTEROL-BINDING PROTEIN HOMOLOG 3"/>
    <property type="match status" value="1"/>
</dbReference>
<dbReference type="GO" id="GO:0005886">
    <property type="term" value="C:plasma membrane"/>
    <property type="evidence" value="ECO:0007669"/>
    <property type="project" value="TreeGrafter"/>
</dbReference>
<evidence type="ECO:0000313" key="1">
    <source>
        <dbReference type="EMBL" id="VDN87874.1"/>
    </source>
</evidence>
<protein>
    <submittedName>
        <fullName evidence="3">Jacalin-type lectin domain-containing protein</fullName>
    </submittedName>
</protein>
<reference evidence="1 2" key="2">
    <citation type="submission" date="2018-11" db="EMBL/GenBank/DDBJ databases">
        <authorList>
            <consortium name="Pathogen Informatics"/>
        </authorList>
    </citation>
    <scope>NUCLEOTIDE SEQUENCE [LARGE SCALE GENOMIC DNA]</scope>
</reference>